<dbReference type="HOGENOM" id="CLU_125034_0_0_1"/>
<feature type="chain" id="PRO_5023881527" evidence="6">
    <location>
        <begin position="22"/>
        <end position="186"/>
    </location>
</feature>
<dbReference type="GO" id="GO:0036094">
    <property type="term" value="F:small molecule binding"/>
    <property type="evidence" value="ECO:0007669"/>
    <property type="project" value="InterPro"/>
</dbReference>
<dbReference type="Gene3D" id="2.40.128.20">
    <property type="match status" value="1"/>
</dbReference>
<dbReference type="OMA" id="DTHVWAS"/>
<dbReference type="PANTHER" id="PTHR11430">
    <property type="entry name" value="LIPOCALIN"/>
    <property type="match status" value="1"/>
</dbReference>
<keyword evidence="3" id="KW-0964">Secreted</keyword>
<accession>F7FF58</accession>
<dbReference type="PANTHER" id="PTHR11430:SF124">
    <property type="entry name" value="LIPOCALIN 1-LIKE PROTEIN 1-RELATED"/>
    <property type="match status" value="1"/>
</dbReference>
<evidence type="ECO:0000256" key="1">
    <source>
        <dbReference type="ARBA" id="ARBA00004613"/>
    </source>
</evidence>
<keyword evidence="4 6" id="KW-0732">Signal</keyword>
<evidence type="ECO:0000256" key="6">
    <source>
        <dbReference type="SAM" id="SignalP"/>
    </source>
</evidence>
<comment type="similarity">
    <text evidence="2">Belongs to the calycin superfamily. Lipocalin family.</text>
</comment>
<name>F7FF58_MONDO</name>
<evidence type="ECO:0000256" key="2">
    <source>
        <dbReference type="ARBA" id="ARBA00006889"/>
    </source>
</evidence>
<evidence type="ECO:0000256" key="5">
    <source>
        <dbReference type="ARBA" id="ARBA00022743"/>
    </source>
</evidence>
<dbReference type="FunCoup" id="F7FF58">
    <property type="interactions" value="142"/>
</dbReference>
<sequence>MKNSFLIIALSLFSILQPGDSTSSEKVFESSYNINAIVGSMEFTEEISPKILSPFTISRFNDGNAEIRFNIRHDGKCEEVKLKLEKTDDPWKFTIDEGKHQVWINKTSVPDHWIIICESELVGEHIRMAKLLGPNSEAKSTAINEFKEFIHNKGLDEKKIIFPKQNESCIPEHAKGEENSLQPQNQ</sequence>
<dbReference type="InterPro" id="IPR002345">
    <property type="entry name" value="Lipocalin"/>
</dbReference>
<evidence type="ECO:0000313" key="9">
    <source>
        <dbReference type="Proteomes" id="UP000002280"/>
    </source>
</evidence>
<dbReference type="Bgee" id="ENSMODG00000017471">
    <property type="expression patterns" value="Expressed in endometrium and 3 other cell types or tissues"/>
</dbReference>
<reference evidence="8 9" key="1">
    <citation type="journal article" date="2007" name="Nature">
        <title>Genome of the marsupial Monodelphis domestica reveals innovation in non-coding sequences.</title>
        <authorList>
            <person name="Mikkelsen T.S."/>
            <person name="Wakefield M.J."/>
            <person name="Aken B."/>
            <person name="Amemiya C.T."/>
            <person name="Chang J.L."/>
            <person name="Duke S."/>
            <person name="Garber M."/>
            <person name="Gentles A.J."/>
            <person name="Goodstadt L."/>
            <person name="Heger A."/>
            <person name="Jurka J."/>
            <person name="Kamal M."/>
            <person name="Mauceli E."/>
            <person name="Searle S.M."/>
            <person name="Sharpe T."/>
            <person name="Baker M.L."/>
            <person name="Batzer M.A."/>
            <person name="Benos P.V."/>
            <person name="Belov K."/>
            <person name="Clamp M."/>
            <person name="Cook A."/>
            <person name="Cuff J."/>
            <person name="Das R."/>
            <person name="Davidow L."/>
            <person name="Deakin J.E."/>
            <person name="Fazzari M.J."/>
            <person name="Glass J.L."/>
            <person name="Grabherr M."/>
            <person name="Greally J.M."/>
            <person name="Gu W."/>
            <person name="Hore T.A."/>
            <person name="Huttley G.A."/>
            <person name="Kleber M."/>
            <person name="Jirtle R.L."/>
            <person name="Koina E."/>
            <person name="Lee J.T."/>
            <person name="Mahony S."/>
            <person name="Marra M.A."/>
            <person name="Miller R.D."/>
            <person name="Nicholls R.D."/>
            <person name="Oda M."/>
            <person name="Papenfuss A.T."/>
            <person name="Parra Z.E."/>
            <person name="Pollock D.D."/>
            <person name="Ray D.A."/>
            <person name="Schein J.E."/>
            <person name="Speed T.P."/>
            <person name="Thompson K."/>
            <person name="VandeBerg J.L."/>
            <person name="Wade C.M."/>
            <person name="Walker J.A."/>
            <person name="Waters P.D."/>
            <person name="Webber C."/>
            <person name="Weidman J.R."/>
            <person name="Xie X."/>
            <person name="Zody M.C."/>
            <person name="Baldwin J."/>
            <person name="Abdouelleil A."/>
            <person name="Abdulkadir J."/>
            <person name="Abebe A."/>
            <person name="Abera B."/>
            <person name="Abreu J."/>
            <person name="Acer S.C."/>
            <person name="Aftuck L."/>
            <person name="Alexander A."/>
            <person name="An P."/>
            <person name="Anderson E."/>
            <person name="Anderson S."/>
            <person name="Arachi H."/>
            <person name="Azer M."/>
            <person name="Bachantsang P."/>
            <person name="Barry A."/>
            <person name="Bayul T."/>
            <person name="Berlin A."/>
            <person name="Bessette D."/>
            <person name="Bloom T."/>
            <person name="Bloom T."/>
            <person name="Boguslavskiy L."/>
            <person name="Bonnet C."/>
            <person name="Boukhgalter B."/>
            <person name="Bourzgui I."/>
            <person name="Brown A."/>
            <person name="Cahill P."/>
            <person name="Channer S."/>
            <person name="Cheshatsang Y."/>
            <person name="Chuda L."/>
            <person name="Citroen M."/>
            <person name="Collymore A."/>
            <person name="Cooke P."/>
            <person name="Costello M."/>
            <person name="D'Aco K."/>
            <person name="Daza R."/>
            <person name="De Haan G."/>
            <person name="DeGray S."/>
            <person name="DeMaso C."/>
            <person name="Dhargay N."/>
            <person name="Dooley K."/>
            <person name="Dooley E."/>
            <person name="Doricent M."/>
            <person name="Dorje P."/>
            <person name="Dorjee K."/>
            <person name="Dupes A."/>
            <person name="Elong R."/>
            <person name="Falk J."/>
            <person name="Farina A."/>
            <person name="Faro S."/>
            <person name="Ferguson D."/>
            <person name="Fisher S."/>
            <person name="Foley C.D."/>
            <person name="Franke A."/>
            <person name="Friedrich D."/>
            <person name="Gadbois L."/>
            <person name="Gearin G."/>
            <person name="Gearin C.R."/>
            <person name="Giannoukos G."/>
            <person name="Goode T."/>
            <person name="Graham J."/>
            <person name="Grandbois E."/>
            <person name="Grewal S."/>
            <person name="Gyaltsen K."/>
            <person name="Hafez N."/>
            <person name="Hagos B."/>
            <person name="Hall J."/>
            <person name="Henson C."/>
            <person name="Hollinger A."/>
            <person name="Honan T."/>
            <person name="Huard M.D."/>
            <person name="Hughes L."/>
            <person name="Hurhula B."/>
            <person name="Husby M.E."/>
            <person name="Kamat A."/>
            <person name="Kanga B."/>
            <person name="Kashin S."/>
            <person name="Khazanovich D."/>
            <person name="Kisner P."/>
            <person name="Lance K."/>
            <person name="Lara M."/>
            <person name="Lee W."/>
            <person name="Lennon N."/>
            <person name="Letendre F."/>
            <person name="LeVine R."/>
            <person name="Lipovsky A."/>
            <person name="Liu X."/>
            <person name="Liu J."/>
            <person name="Liu S."/>
            <person name="Lokyitsang T."/>
            <person name="Lokyitsang Y."/>
            <person name="Lubonja R."/>
            <person name="Lui A."/>
            <person name="MacDonald P."/>
            <person name="Magnisalis V."/>
            <person name="Maru K."/>
            <person name="Matthews C."/>
            <person name="McCusker W."/>
            <person name="McDonough S."/>
            <person name="Mehta T."/>
            <person name="Meldrim J."/>
            <person name="Meneus L."/>
            <person name="Mihai O."/>
            <person name="Mihalev A."/>
            <person name="Mihova T."/>
            <person name="Mittelman R."/>
            <person name="Mlenga V."/>
            <person name="Montmayeur A."/>
            <person name="Mulrain L."/>
            <person name="Navidi A."/>
            <person name="Naylor J."/>
            <person name="Negash T."/>
            <person name="Nguyen T."/>
            <person name="Nguyen N."/>
            <person name="Nicol R."/>
            <person name="Norbu C."/>
            <person name="Norbu N."/>
            <person name="Novod N."/>
            <person name="O'Neill B."/>
            <person name="Osman S."/>
            <person name="Markiewicz E."/>
            <person name="Oyono O.L."/>
            <person name="Patti C."/>
            <person name="Phunkhang P."/>
            <person name="Pierre F."/>
            <person name="Priest M."/>
            <person name="Raghuraman S."/>
            <person name="Rege F."/>
            <person name="Reyes R."/>
            <person name="Rise C."/>
            <person name="Rogov P."/>
            <person name="Ross K."/>
            <person name="Ryan E."/>
            <person name="Settipalli S."/>
            <person name="Shea T."/>
            <person name="Sherpa N."/>
            <person name="Shi L."/>
            <person name="Shih D."/>
            <person name="Sparrow T."/>
            <person name="Spaulding J."/>
            <person name="Stalker J."/>
            <person name="Stange-Thomann N."/>
            <person name="Stavropoulos S."/>
            <person name="Stone C."/>
            <person name="Strader C."/>
            <person name="Tesfaye S."/>
            <person name="Thomson T."/>
            <person name="Thoulutsang Y."/>
            <person name="Thoulutsang D."/>
            <person name="Topham K."/>
            <person name="Topping I."/>
            <person name="Tsamla T."/>
            <person name="Vassiliev H."/>
            <person name="Vo A."/>
            <person name="Wangchuk T."/>
            <person name="Wangdi T."/>
            <person name="Weiand M."/>
            <person name="Wilkinson J."/>
            <person name="Wilson A."/>
            <person name="Yadav S."/>
            <person name="Young G."/>
            <person name="Yu Q."/>
            <person name="Zembek L."/>
            <person name="Zhong D."/>
            <person name="Zimmer A."/>
            <person name="Zwirko Z."/>
            <person name="Jaffe D.B."/>
            <person name="Alvarez P."/>
            <person name="Brockman W."/>
            <person name="Butler J."/>
            <person name="Chin C."/>
            <person name="Gnerre S."/>
            <person name="MacCallum I."/>
            <person name="Graves J.A."/>
            <person name="Ponting C.P."/>
            <person name="Breen M."/>
            <person name="Samollow P.B."/>
            <person name="Lander E.S."/>
            <person name="Lindblad-Toh K."/>
        </authorList>
    </citation>
    <scope>NUCLEOTIDE SEQUENCE [LARGE SCALE GENOMIC DNA]</scope>
</reference>
<dbReference type="Ensembl" id="ENSMODT00000022181.3">
    <property type="protein sequence ID" value="ENSMODP00000021802.3"/>
    <property type="gene ID" value="ENSMODG00000017471.3"/>
</dbReference>
<dbReference type="InParanoid" id="F7FF58"/>
<dbReference type="AlphaFoldDB" id="F7FF58"/>
<dbReference type="Pfam" id="PF00061">
    <property type="entry name" value="Lipocalin"/>
    <property type="match status" value="1"/>
</dbReference>
<keyword evidence="5" id="KW-0494">Milk protein</keyword>
<dbReference type="InterPro" id="IPR000566">
    <property type="entry name" value="Lipocln_cytosolic_FA-bd_dom"/>
</dbReference>
<dbReference type="PRINTS" id="PR01175">
    <property type="entry name" value="VNEBNERGLAND"/>
</dbReference>
<protein>
    <submittedName>
        <fullName evidence="8">Late lactation protein B-like</fullName>
    </submittedName>
</protein>
<feature type="domain" description="Lipocalin/cytosolic fatty-acid binding" evidence="7">
    <location>
        <begin position="40"/>
        <end position="166"/>
    </location>
</feature>
<dbReference type="InterPro" id="IPR002450">
    <property type="entry name" value="von_Ebner_gland"/>
</dbReference>
<keyword evidence="9" id="KW-1185">Reference proteome</keyword>
<evidence type="ECO:0000313" key="8">
    <source>
        <dbReference type="Ensembl" id="ENSMODP00000021802.3"/>
    </source>
</evidence>
<dbReference type="Proteomes" id="UP000002280">
    <property type="component" value="Chromosome 1"/>
</dbReference>
<reference evidence="8" key="3">
    <citation type="submission" date="2025-09" db="UniProtKB">
        <authorList>
            <consortium name="Ensembl"/>
        </authorList>
    </citation>
    <scope>IDENTIFICATION</scope>
</reference>
<evidence type="ECO:0000259" key="7">
    <source>
        <dbReference type="Pfam" id="PF00061"/>
    </source>
</evidence>
<comment type="subcellular location">
    <subcellularLocation>
        <location evidence="1">Secreted</location>
    </subcellularLocation>
</comment>
<organism evidence="8 9">
    <name type="scientific">Monodelphis domestica</name>
    <name type="common">Gray short-tailed opossum</name>
    <dbReference type="NCBI Taxonomy" id="13616"/>
    <lineage>
        <taxon>Eukaryota</taxon>
        <taxon>Metazoa</taxon>
        <taxon>Chordata</taxon>
        <taxon>Craniata</taxon>
        <taxon>Vertebrata</taxon>
        <taxon>Euteleostomi</taxon>
        <taxon>Mammalia</taxon>
        <taxon>Metatheria</taxon>
        <taxon>Didelphimorphia</taxon>
        <taxon>Didelphidae</taxon>
        <taxon>Monodelphis</taxon>
    </lineage>
</organism>
<dbReference type="STRING" id="13616.ENSMODP00000021802"/>
<feature type="signal peptide" evidence="6">
    <location>
        <begin position="1"/>
        <end position="21"/>
    </location>
</feature>
<dbReference type="InterPro" id="IPR012674">
    <property type="entry name" value="Calycin"/>
</dbReference>
<dbReference type="SUPFAM" id="SSF50814">
    <property type="entry name" value="Lipocalins"/>
    <property type="match status" value="1"/>
</dbReference>
<proteinExistence type="inferred from homology"/>
<evidence type="ECO:0000256" key="4">
    <source>
        <dbReference type="ARBA" id="ARBA00022729"/>
    </source>
</evidence>
<reference evidence="8" key="2">
    <citation type="submission" date="2025-08" db="UniProtKB">
        <authorList>
            <consortium name="Ensembl"/>
        </authorList>
    </citation>
    <scope>IDENTIFICATION</scope>
</reference>
<evidence type="ECO:0000256" key="3">
    <source>
        <dbReference type="ARBA" id="ARBA00022525"/>
    </source>
</evidence>
<dbReference type="GeneTree" id="ENSGT01050000244868"/>
<dbReference type="GO" id="GO:0005615">
    <property type="term" value="C:extracellular space"/>
    <property type="evidence" value="ECO:0000318"/>
    <property type="project" value="GO_Central"/>
</dbReference>